<dbReference type="Proteomes" id="UP001372338">
    <property type="component" value="Unassembled WGS sequence"/>
</dbReference>
<proteinExistence type="predicted"/>
<gene>
    <name evidence="3" type="ORF">RIF29_37989</name>
</gene>
<feature type="region of interest" description="Disordered" evidence="1">
    <location>
        <begin position="217"/>
        <end position="238"/>
    </location>
</feature>
<evidence type="ECO:0000256" key="1">
    <source>
        <dbReference type="SAM" id="MobiDB-lite"/>
    </source>
</evidence>
<feature type="compositionally biased region" description="Polar residues" evidence="1">
    <location>
        <begin position="58"/>
        <end position="80"/>
    </location>
</feature>
<feature type="compositionally biased region" description="Low complexity" evidence="1">
    <location>
        <begin position="1"/>
        <end position="26"/>
    </location>
</feature>
<dbReference type="AlphaFoldDB" id="A0AAN9DZ54"/>
<keyword evidence="2" id="KW-0472">Membrane</keyword>
<feature type="region of interest" description="Disordered" evidence="1">
    <location>
        <begin position="1"/>
        <end position="87"/>
    </location>
</feature>
<keyword evidence="2" id="KW-0812">Transmembrane</keyword>
<organism evidence="3 4">
    <name type="scientific">Crotalaria pallida</name>
    <name type="common">Smooth rattlebox</name>
    <name type="synonym">Crotalaria striata</name>
    <dbReference type="NCBI Taxonomy" id="3830"/>
    <lineage>
        <taxon>Eukaryota</taxon>
        <taxon>Viridiplantae</taxon>
        <taxon>Streptophyta</taxon>
        <taxon>Embryophyta</taxon>
        <taxon>Tracheophyta</taxon>
        <taxon>Spermatophyta</taxon>
        <taxon>Magnoliopsida</taxon>
        <taxon>eudicotyledons</taxon>
        <taxon>Gunneridae</taxon>
        <taxon>Pentapetalae</taxon>
        <taxon>rosids</taxon>
        <taxon>fabids</taxon>
        <taxon>Fabales</taxon>
        <taxon>Fabaceae</taxon>
        <taxon>Papilionoideae</taxon>
        <taxon>50 kb inversion clade</taxon>
        <taxon>genistoids sensu lato</taxon>
        <taxon>core genistoids</taxon>
        <taxon>Crotalarieae</taxon>
        <taxon>Crotalaria</taxon>
    </lineage>
</organism>
<dbReference type="EMBL" id="JAYWIO010000008">
    <property type="protein sequence ID" value="KAK7243200.1"/>
    <property type="molecule type" value="Genomic_DNA"/>
</dbReference>
<keyword evidence="2" id="KW-1133">Transmembrane helix</keyword>
<name>A0AAN9DZ54_CROPI</name>
<evidence type="ECO:0000256" key="2">
    <source>
        <dbReference type="SAM" id="Phobius"/>
    </source>
</evidence>
<protein>
    <submittedName>
        <fullName evidence="3">Uncharacterized protein</fullName>
    </submittedName>
</protein>
<accession>A0AAN9DZ54</accession>
<sequence length="238" mass="26818">MNIPSTTNSIPSSSIRLSQPSQRRPSNPSPPEPKRMARRTSAPIIMVPTPGLRHSLRDTPQSSPVLGSSSQPAPPGSTSNDPHDDMDEDSTEAYLIGLLPDLPPRWVMPTCKGTVFHVLFWSYFAVLHDFFMLTIFVTCILVLFCFLEGLFFAITFVQWDPVHDNAVKKLFHSRASARLSDIFNDARKKKRPSFITEELWQTLLTKFNHPDHLEKQEKSKQNRASYKGDSVHTGGSIN</sequence>
<evidence type="ECO:0000313" key="4">
    <source>
        <dbReference type="Proteomes" id="UP001372338"/>
    </source>
</evidence>
<evidence type="ECO:0000313" key="3">
    <source>
        <dbReference type="EMBL" id="KAK7243200.1"/>
    </source>
</evidence>
<feature type="transmembrane region" description="Helical" evidence="2">
    <location>
        <begin position="130"/>
        <end position="159"/>
    </location>
</feature>
<keyword evidence="4" id="KW-1185">Reference proteome</keyword>
<reference evidence="3 4" key="1">
    <citation type="submission" date="2024-01" db="EMBL/GenBank/DDBJ databases">
        <title>The genomes of 5 underutilized Papilionoideae crops provide insights into root nodulation and disease resistanc.</title>
        <authorList>
            <person name="Yuan L."/>
        </authorList>
    </citation>
    <scope>NUCLEOTIDE SEQUENCE [LARGE SCALE GENOMIC DNA]</scope>
    <source>
        <strain evidence="3">ZHUSHIDOU_FW_LH</strain>
        <tissue evidence="3">Leaf</tissue>
    </source>
</reference>
<comment type="caution">
    <text evidence="3">The sequence shown here is derived from an EMBL/GenBank/DDBJ whole genome shotgun (WGS) entry which is preliminary data.</text>
</comment>